<accession>A0A2G9XBG9</accession>
<dbReference type="GO" id="GO:0019563">
    <property type="term" value="P:glycerol catabolic process"/>
    <property type="evidence" value="ECO:0007669"/>
    <property type="project" value="TreeGrafter"/>
</dbReference>
<dbReference type="SUPFAM" id="SSF51351">
    <property type="entry name" value="Triosephosphate isomerase (TIM)"/>
    <property type="match status" value="1"/>
</dbReference>
<dbReference type="PROSITE" id="PS51440">
    <property type="entry name" value="TIM_2"/>
    <property type="match status" value="1"/>
</dbReference>
<evidence type="ECO:0000256" key="3">
    <source>
        <dbReference type="RuleBase" id="RU363013"/>
    </source>
</evidence>
<name>A0A2G9XBG9_UNCKA</name>
<keyword evidence="2 3" id="KW-0413">Isomerase</keyword>
<dbReference type="GO" id="GO:0046166">
    <property type="term" value="P:glyceraldehyde-3-phosphate biosynthetic process"/>
    <property type="evidence" value="ECO:0007669"/>
    <property type="project" value="TreeGrafter"/>
</dbReference>
<keyword evidence="3" id="KW-0324">Glycolysis</keyword>
<dbReference type="UniPathway" id="UPA00109">
    <property type="reaction ID" value="UER00189"/>
</dbReference>
<proteinExistence type="inferred from homology"/>
<evidence type="ECO:0000313" key="4">
    <source>
        <dbReference type="EMBL" id="PIP04330.1"/>
    </source>
</evidence>
<dbReference type="EC" id="5.3.1.1" evidence="3"/>
<dbReference type="Gene3D" id="3.20.20.70">
    <property type="entry name" value="Aldolase class I"/>
    <property type="match status" value="1"/>
</dbReference>
<protein>
    <recommendedName>
        <fullName evidence="3">Triosephosphate isomerase</fullName>
        <ecNumber evidence="3">5.3.1.1</ecNumber>
    </recommendedName>
</protein>
<evidence type="ECO:0000256" key="2">
    <source>
        <dbReference type="ARBA" id="ARBA00023235"/>
    </source>
</evidence>
<comment type="subcellular location">
    <subcellularLocation>
        <location evidence="3">Cytoplasm</location>
    </subcellularLocation>
</comment>
<dbReference type="PANTHER" id="PTHR21139">
    <property type="entry name" value="TRIOSEPHOSPHATE ISOMERASE"/>
    <property type="match status" value="1"/>
</dbReference>
<comment type="catalytic activity">
    <reaction evidence="3">
        <text>D-glyceraldehyde 3-phosphate = dihydroxyacetone phosphate</text>
        <dbReference type="Rhea" id="RHEA:18585"/>
        <dbReference type="ChEBI" id="CHEBI:57642"/>
        <dbReference type="ChEBI" id="CHEBI:59776"/>
        <dbReference type="EC" id="5.3.1.1"/>
    </reaction>
</comment>
<comment type="pathway">
    <text evidence="3">Carbohydrate biosynthesis; gluconeogenesis.</text>
</comment>
<dbReference type="CDD" id="cd00311">
    <property type="entry name" value="TIM"/>
    <property type="match status" value="1"/>
</dbReference>
<dbReference type="InterPro" id="IPR000652">
    <property type="entry name" value="Triosephosphate_isomerase"/>
</dbReference>
<keyword evidence="3" id="KW-0963">Cytoplasm</keyword>
<dbReference type="UniPathway" id="UPA00138"/>
<dbReference type="EMBL" id="PCQY01000036">
    <property type="protein sequence ID" value="PIP04330.1"/>
    <property type="molecule type" value="Genomic_DNA"/>
</dbReference>
<keyword evidence="3" id="KW-0312">Gluconeogenesis</keyword>
<dbReference type="InterPro" id="IPR035990">
    <property type="entry name" value="TIM_sf"/>
</dbReference>
<gene>
    <name evidence="4" type="ORF">COX53_03165</name>
</gene>
<dbReference type="Proteomes" id="UP000231388">
    <property type="component" value="Unassembled WGS sequence"/>
</dbReference>
<dbReference type="AlphaFoldDB" id="A0A2G9XBG9"/>
<sequence>MIIIANWKLNLTLAEIKSWVLEFNAFSSSYSLNKVTPVICPSFIYVSYLKENLLNAHIGTQDSSEFLEGEYTGEVSAKQLKDYISYSIIGHSERRKNFSETDDIVQKKARLCVEHQITPVICVSALEQAAALKSFRDIIIALEPLENIGSGIPAKPEFIEDTAKKIVDIIPSAKVLYGGSVTAENAKGFSKLKNISGFLVGGESLNPVYFINIIKKCDM</sequence>
<dbReference type="GO" id="GO:0006096">
    <property type="term" value="P:glycolytic process"/>
    <property type="evidence" value="ECO:0007669"/>
    <property type="project" value="UniProtKB-UniPathway"/>
</dbReference>
<dbReference type="GO" id="GO:0005829">
    <property type="term" value="C:cytosol"/>
    <property type="evidence" value="ECO:0007669"/>
    <property type="project" value="TreeGrafter"/>
</dbReference>
<dbReference type="InterPro" id="IPR013785">
    <property type="entry name" value="Aldolase_TIM"/>
</dbReference>
<evidence type="ECO:0000313" key="5">
    <source>
        <dbReference type="Proteomes" id="UP000231388"/>
    </source>
</evidence>
<dbReference type="GO" id="GO:0006094">
    <property type="term" value="P:gluconeogenesis"/>
    <property type="evidence" value="ECO:0007669"/>
    <property type="project" value="UniProtKB-UniPathway"/>
</dbReference>
<evidence type="ECO:0000256" key="1">
    <source>
        <dbReference type="ARBA" id="ARBA00007422"/>
    </source>
</evidence>
<comment type="subunit">
    <text evidence="3">Homodimer.</text>
</comment>
<dbReference type="Pfam" id="PF00121">
    <property type="entry name" value="TIM"/>
    <property type="match status" value="1"/>
</dbReference>
<dbReference type="PANTHER" id="PTHR21139:SF42">
    <property type="entry name" value="TRIOSEPHOSPHATE ISOMERASE"/>
    <property type="match status" value="1"/>
</dbReference>
<reference evidence="4 5" key="1">
    <citation type="submission" date="2017-09" db="EMBL/GenBank/DDBJ databases">
        <title>Depth-based differentiation of microbial function through sediment-hosted aquifers and enrichment of novel symbionts in the deep terrestrial subsurface.</title>
        <authorList>
            <person name="Probst A.J."/>
            <person name="Ladd B."/>
            <person name="Jarett J.K."/>
            <person name="Geller-Mcgrath D.E."/>
            <person name="Sieber C.M."/>
            <person name="Emerson J.B."/>
            <person name="Anantharaman K."/>
            <person name="Thomas B.C."/>
            <person name="Malmstrom R."/>
            <person name="Stieglmeier M."/>
            <person name="Klingl A."/>
            <person name="Woyke T."/>
            <person name="Ryan C.M."/>
            <person name="Banfield J.F."/>
        </authorList>
    </citation>
    <scope>NUCLEOTIDE SEQUENCE [LARGE SCALE GENOMIC DNA]</scope>
    <source>
        <strain evidence="4">CG23_combo_of_CG06-09_8_20_14_all_40_14</strain>
    </source>
</reference>
<comment type="pathway">
    <text evidence="3">Carbohydrate degradation; glycolysis; D-glyceraldehyde 3-phosphate from glycerone phosphate: step 1/1.</text>
</comment>
<comment type="caution">
    <text evidence="4">The sequence shown here is derived from an EMBL/GenBank/DDBJ whole genome shotgun (WGS) entry which is preliminary data.</text>
</comment>
<comment type="similarity">
    <text evidence="1 3">Belongs to the triosephosphate isomerase family.</text>
</comment>
<dbReference type="GO" id="GO:0004807">
    <property type="term" value="F:triose-phosphate isomerase activity"/>
    <property type="evidence" value="ECO:0007669"/>
    <property type="project" value="UniProtKB-EC"/>
</dbReference>
<organism evidence="4 5">
    <name type="scientific">candidate division WWE3 bacterium CG23_combo_of_CG06-09_8_20_14_all_40_14</name>
    <dbReference type="NCBI Taxonomy" id="1975095"/>
    <lineage>
        <taxon>Bacteria</taxon>
        <taxon>Katanobacteria</taxon>
    </lineage>
</organism>